<accession>A0AA91GE72</accession>
<dbReference type="EMBL" id="JXLC01000013">
    <property type="protein sequence ID" value="OJG91497.1"/>
    <property type="molecule type" value="Genomic_DNA"/>
</dbReference>
<evidence type="ECO:0000313" key="2">
    <source>
        <dbReference type="EMBL" id="OJG91497.1"/>
    </source>
</evidence>
<organism evidence="2 3">
    <name type="scientific">Enterococcus silesiacus</name>
    <dbReference type="NCBI Taxonomy" id="332949"/>
    <lineage>
        <taxon>Bacteria</taxon>
        <taxon>Bacillati</taxon>
        <taxon>Bacillota</taxon>
        <taxon>Bacilli</taxon>
        <taxon>Lactobacillales</taxon>
        <taxon>Enterococcaceae</taxon>
        <taxon>Enterococcus</taxon>
    </lineage>
</organism>
<feature type="transmembrane region" description="Helical" evidence="1">
    <location>
        <begin position="12"/>
        <end position="30"/>
    </location>
</feature>
<keyword evidence="1" id="KW-0472">Membrane</keyword>
<dbReference type="Proteomes" id="UP000183039">
    <property type="component" value="Unassembled WGS sequence"/>
</dbReference>
<keyword evidence="1" id="KW-0812">Transmembrane</keyword>
<dbReference type="AlphaFoldDB" id="A0AA91GE72"/>
<name>A0AA91GE72_9ENTE</name>
<comment type="caution">
    <text evidence="2">The sequence shown here is derived from an EMBL/GenBank/DDBJ whole genome shotgun (WGS) entry which is preliminary data.</text>
</comment>
<keyword evidence="1" id="KW-1133">Transmembrane helix</keyword>
<evidence type="ECO:0000256" key="1">
    <source>
        <dbReference type="SAM" id="Phobius"/>
    </source>
</evidence>
<sequence>MDPFILLDISVSAYYCFYSRFFLVGIFDKIEKEKFNQK</sequence>
<evidence type="ECO:0000313" key="3">
    <source>
        <dbReference type="Proteomes" id="UP000183039"/>
    </source>
</evidence>
<reference evidence="2 3" key="1">
    <citation type="submission" date="2014-12" db="EMBL/GenBank/DDBJ databases">
        <title>Draft genome sequences of 29 type strains of Enterococci.</title>
        <authorList>
            <person name="Zhong Z."/>
            <person name="Sun Z."/>
            <person name="Liu W."/>
            <person name="Zhang W."/>
            <person name="Zhang H."/>
        </authorList>
    </citation>
    <scope>NUCLEOTIDE SEQUENCE [LARGE SCALE GENOMIC DNA]</scope>
    <source>
        <strain evidence="2 3">DSM 22801</strain>
    </source>
</reference>
<proteinExistence type="predicted"/>
<protein>
    <submittedName>
        <fullName evidence="2">Uncharacterized protein</fullName>
    </submittedName>
</protein>
<gene>
    <name evidence="2" type="ORF">RV15_GL000583</name>
</gene>